<keyword evidence="1" id="KW-1133">Transmembrane helix</keyword>
<comment type="caution">
    <text evidence="3">The sequence shown here is derived from an EMBL/GenBank/DDBJ whole genome shotgun (WGS) entry which is preliminary data.</text>
</comment>
<dbReference type="PANTHER" id="PTHR30336:SF20">
    <property type="entry name" value="DUF218 DOMAIN-CONTAINING PROTEIN"/>
    <property type="match status" value="1"/>
</dbReference>
<evidence type="ECO:0000256" key="1">
    <source>
        <dbReference type="SAM" id="Phobius"/>
    </source>
</evidence>
<dbReference type="InterPro" id="IPR014729">
    <property type="entry name" value="Rossmann-like_a/b/a_fold"/>
</dbReference>
<dbReference type="GO" id="GO:0005886">
    <property type="term" value="C:plasma membrane"/>
    <property type="evidence" value="ECO:0007669"/>
    <property type="project" value="TreeGrafter"/>
</dbReference>
<evidence type="ECO:0000259" key="2">
    <source>
        <dbReference type="Pfam" id="PF02698"/>
    </source>
</evidence>
<dbReference type="RefSeq" id="WP_039737788.1">
    <property type="nucleotide sequence ID" value="NZ_JTCM02000009.1"/>
</dbReference>
<name>A0A846H6S0_9CYAN</name>
<dbReference type="Proteomes" id="UP000031549">
    <property type="component" value="Unassembled WGS sequence"/>
</dbReference>
<reference evidence="3 4" key="1">
    <citation type="journal article" date="2015" name="Genome Announc.">
        <title>Draft Genome Sequence of Cyanobacterium Hassallia byssoidea Strain VB512170, Isolated from Monuments in India.</title>
        <authorList>
            <person name="Singh D."/>
            <person name="Chandrababunaidu M.M."/>
            <person name="Panda A."/>
            <person name="Sen D."/>
            <person name="Bhattacharyya S."/>
            <person name="Adhikary S.P."/>
            <person name="Tripathy S."/>
        </authorList>
    </citation>
    <scope>NUCLEOTIDE SEQUENCE [LARGE SCALE GENOMIC DNA]</scope>
    <source>
        <strain evidence="3 4">VB512170</strain>
    </source>
</reference>
<keyword evidence="1" id="KW-0472">Membrane</keyword>
<gene>
    <name evidence="3" type="ORF">PI95_006810</name>
</gene>
<keyword evidence="4" id="KW-1185">Reference proteome</keyword>
<dbReference type="CDD" id="cd06259">
    <property type="entry name" value="YdcF-like"/>
    <property type="match status" value="1"/>
</dbReference>
<proteinExistence type="predicted"/>
<protein>
    <submittedName>
        <fullName evidence="3">YdcF family protein</fullName>
    </submittedName>
</protein>
<evidence type="ECO:0000313" key="4">
    <source>
        <dbReference type="Proteomes" id="UP000031549"/>
    </source>
</evidence>
<keyword evidence="1" id="KW-0812">Transmembrane</keyword>
<sequence length="201" mass="22687">MFNYKTKKQWLAMILLGLMSALILAIASISLSIYFYGNNNNVIKADAAIVLGAAVWGEEPSPVFRERINHSINLYKNGDVRVIIFTGGIGDKDESAEAIVGKRYAITQGVKSADILIETESRTTNQNLKNAQKVADEYQLTKFLIVSDPLHLKRSVLMAQDLGMDAYPSPTPTTRYRSLNSQLQFLMRETYFYFVYLVFKI</sequence>
<evidence type="ECO:0000313" key="3">
    <source>
        <dbReference type="EMBL" id="NEU72290.1"/>
    </source>
</evidence>
<dbReference type="EMBL" id="JTCM02000009">
    <property type="protein sequence ID" value="NEU72290.1"/>
    <property type="molecule type" value="Genomic_DNA"/>
</dbReference>
<feature type="domain" description="DUF218" evidence="2">
    <location>
        <begin position="46"/>
        <end position="189"/>
    </location>
</feature>
<accession>A0A846H6S0</accession>
<dbReference type="Gene3D" id="3.40.50.620">
    <property type="entry name" value="HUPs"/>
    <property type="match status" value="1"/>
</dbReference>
<dbReference type="InterPro" id="IPR003848">
    <property type="entry name" value="DUF218"/>
</dbReference>
<feature type="transmembrane region" description="Helical" evidence="1">
    <location>
        <begin position="12"/>
        <end position="36"/>
    </location>
</feature>
<dbReference type="Pfam" id="PF02698">
    <property type="entry name" value="DUF218"/>
    <property type="match status" value="1"/>
</dbReference>
<dbReference type="AlphaFoldDB" id="A0A846H6S0"/>
<dbReference type="InterPro" id="IPR051599">
    <property type="entry name" value="Cell_Envelope_Assoc"/>
</dbReference>
<dbReference type="PANTHER" id="PTHR30336">
    <property type="entry name" value="INNER MEMBRANE PROTEIN, PROBABLE PERMEASE"/>
    <property type="match status" value="1"/>
</dbReference>
<organism evidence="3 4">
    <name type="scientific">Hassallia byssoidea VB512170</name>
    <dbReference type="NCBI Taxonomy" id="1304833"/>
    <lineage>
        <taxon>Bacteria</taxon>
        <taxon>Bacillati</taxon>
        <taxon>Cyanobacteriota</taxon>
        <taxon>Cyanophyceae</taxon>
        <taxon>Nostocales</taxon>
        <taxon>Tolypothrichaceae</taxon>
        <taxon>Hassallia</taxon>
    </lineage>
</organism>